<dbReference type="AlphaFoldDB" id="A0A413I504"/>
<dbReference type="EMBL" id="QRYC01000046">
    <property type="protein sequence ID" value="RGU53387.1"/>
    <property type="molecule type" value="Genomic_DNA"/>
</dbReference>
<name>A0A413I504_9BACT</name>
<evidence type="ECO:0000313" key="5">
    <source>
        <dbReference type="Proteomes" id="UP000284243"/>
    </source>
</evidence>
<evidence type="ECO:0000313" key="6">
    <source>
        <dbReference type="Proteomes" id="UP000284434"/>
    </source>
</evidence>
<evidence type="ECO:0000313" key="4">
    <source>
        <dbReference type="Proteomes" id="UP000283426"/>
    </source>
</evidence>
<accession>A0A413I504</accession>
<evidence type="ECO:0000313" key="1">
    <source>
        <dbReference type="EMBL" id="RGU53387.1"/>
    </source>
</evidence>
<protein>
    <submittedName>
        <fullName evidence="3">Uncharacterized protein</fullName>
    </submittedName>
</protein>
<dbReference type="EMBL" id="QSCO01000047">
    <property type="protein sequence ID" value="RGY02535.1"/>
    <property type="molecule type" value="Genomic_DNA"/>
</dbReference>
<evidence type="ECO:0000313" key="2">
    <source>
        <dbReference type="EMBL" id="RGV17570.1"/>
    </source>
</evidence>
<sequence length="278" mass="30903">MTYLLKNYLLLRFNPDYFCRVSLQNNSLFLNLKAMSSLRNSIKKADPAPEKKEEIMLNLNLLFELATSKCDHFKTQIADNIRTAGTIENPTIPITHIIADTSEMRAYCKDDSTKIVGEATNAIKSFVTGGSENVISGVGALIGAGINMLMGSGEGVQAEHSDYFIMVDGLALVRIDVKSWIRKVTVVGITQKIESVLAFTAVKSSVDVDKISFNTFMEAYKYQLQRDAAHALNENDLMKEIKRAKEVYNLLKTDSAESTLVFDTLKLPGQNIHPAFIH</sequence>
<gene>
    <name evidence="2" type="ORF">DWW24_21040</name>
    <name evidence="1" type="ORF">DWW57_18590</name>
    <name evidence="3" type="ORF">DXA53_19585</name>
</gene>
<proteinExistence type="predicted"/>
<evidence type="ECO:0000313" key="3">
    <source>
        <dbReference type="EMBL" id="RGY02535.1"/>
    </source>
</evidence>
<organism evidence="3 6">
    <name type="scientific">Odoribacter splanchnicus</name>
    <dbReference type="NCBI Taxonomy" id="28118"/>
    <lineage>
        <taxon>Bacteria</taxon>
        <taxon>Pseudomonadati</taxon>
        <taxon>Bacteroidota</taxon>
        <taxon>Bacteroidia</taxon>
        <taxon>Bacteroidales</taxon>
        <taxon>Odoribacteraceae</taxon>
        <taxon>Odoribacter</taxon>
    </lineage>
</organism>
<dbReference type="EMBL" id="QRYW01000068">
    <property type="protein sequence ID" value="RGV17570.1"/>
    <property type="molecule type" value="Genomic_DNA"/>
</dbReference>
<dbReference type="Proteomes" id="UP000284243">
    <property type="component" value="Unassembled WGS sequence"/>
</dbReference>
<dbReference type="Proteomes" id="UP000284434">
    <property type="component" value="Unassembled WGS sequence"/>
</dbReference>
<comment type="caution">
    <text evidence="3">The sequence shown here is derived from an EMBL/GenBank/DDBJ whole genome shotgun (WGS) entry which is preliminary data.</text>
</comment>
<dbReference type="Proteomes" id="UP000283426">
    <property type="component" value="Unassembled WGS sequence"/>
</dbReference>
<reference evidence="4 5" key="1">
    <citation type="submission" date="2018-08" db="EMBL/GenBank/DDBJ databases">
        <title>A genome reference for cultivated species of the human gut microbiota.</title>
        <authorList>
            <person name="Zou Y."/>
            <person name="Xue W."/>
            <person name="Luo G."/>
        </authorList>
    </citation>
    <scope>NUCLEOTIDE SEQUENCE [LARGE SCALE GENOMIC DNA]</scope>
    <source>
        <strain evidence="2 4">AF14-6AC</strain>
        <strain evidence="1 5">AF16-14</strain>
        <strain evidence="3 6">OF03-11</strain>
    </source>
</reference>